<reference evidence="2" key="1">
    <citation type="submission" date="2020-07" db="EMBL/GenBank/DDBJ databases">
        <title>Ethylene signaling mediates host invasion by parasitic plants.</title>
        <authorList>
            <person name="Yoshida S."/>
        </authorList>
    </citation>
    <scope>NUCLEOTIDE SEQUENCE</scope>
    <source>
        <strain evidence="2">Okayama</strain>
    </source>
</reference>
<dbReference type="OrthoDB" id="1710506at2759"/>
<feature type="region of interest" description="Disordered" evidence="1">
    <location>
        <begin position="13"/>
        <end position="34"/>
    </location>
</feature>
<name>A0A830D2H2_9LAMI</name>
<evidence type="ECO:0000313" key="2">
    <source>
        <dbReference type="EMBL" id="GFQ00572.1"/>
    </source>
</evidence>
<organism evidence="2 3">
    <name type="scientific">Phtheirospermum japonicum</name>
    <dbReference type="NCBI Taxonomy" id="374723"/>
    <lineage>
        <taxon>Eukaryota</taxon>
        <taxon>Viridiplantae</taxon>
        <taxon>Streptophyta</taxon>
        <taxon>Embryophyta</taxon>
        <taxon>Tracheophyta</taxon>
        <taxon>Spermatophyta</taxon>
        <taxon>Magnoliopsida</taxon>
        <taxon>eudicotyledons</taxon>
        <taxon>Gunneridae</taxon>
        <taxon>Pentapetalae</taxon>
        <taxon>asterids</taxon>
        <taxon>lamiids</taxon>
        <taxon>Lamiales</taxon>
        <taxon>Orobanchaceae</taxon>
        <taxon>Orobanchaceae incertae sedis</taxon>
        <taxon>Phtheirospermum</taxon>
    </lineage>
</organism>
<feature type="compositionally biased region" description="Low complexity" evidence="1">
    <location>
        <begin position="24"/>
        <end position="34"/>
    </location>
</feature>
<proteinExistence type="predicted"/>
<comment type="caution">
    <text evidence="2">The sequence shown here is derived from an EMBL/GenBank/DDBJ whole genome shotgun (WGS) entry which is preliminary data.</text>
</comment>
<sequence>MESSIECISISSIDGMDEDEISHPNNPFSLFSSPKPSLNNNVNGGVINPATSVHELLECPVCTNSMYPPIHQETIPIPRDEIKLVFDLENESRMRVKS</sequence>
<evidence type="ECO:0000313" key="3">
    <source>
        <dbReference type="Proteomes" id="UP000653305"/>
    </source>
</evidence>
<keyword evidence="3" id="KW-1185">Reference proteome</keyword>
<accession>A0A830D2H2</accession>
<dbReference type="EMBL" id="BMAC01000635">
    <property type="protein sequence ID" value="GFQ00572.1"/>
    <property type="molecule type" value="Genomic_DNA"/>
</dbReference>
<dbReference type="Proteomes" id="UP000653305">
    <property type="component" value="Unassembled WGS sequence"/>
</dbReference>
<gene>
    <name evidence="2" type="ORF">PHJA_002201100</name>
</gene>
<dbReference type="AlphaFoldDB" id="A0A830D2H2"/>
<protein>
    <submittedName>
        <fullName evidence="2">E3 ubiquitin-protein ligase sinat5</fullName>
    </submittedName>
</protein>
<evidence type="ECO:0000256" key="1">
    <source>
        <dbReference type="SAM" id="MobiDB-lite"/>
    </source>
</evidence>